<comment type="catalytic activity">
    <reaction evidence="5">
        <text>N,N-dimethyl-1,4-phenylenediamine + anthranilate + 2 NAD(+) = 2-(4-dimethylaminophenyl)diazenylbenzoate + 2 NADH + 2 H(+)</text>
        <dbReference type="Rhea" id="RHEA:55872"/>
        <dbReference type="ChEBI" id="CHEBI:15378"/>
        <dbReference type="ChEBI" id="CHEBI:15783"/>
        <dbReference type="ChEBI" id="CHEBI:16567"/>
        <dbReference type="ChEBI" id="CHEBI:57540"/>
        <dbReference type="ChEBI" id="CHEBI:57945"/>
        <dbReference type="ChEBI" id="CHEBI:71579"/>
        <dbReference type="EC" id="1.7.1.17"/>
    </reaction>
    <physiologicalReaction direction="right-to-left" evidence="5">
        <dbReference type="Rhea" id="RHEA:55874"/>
    </physiologicalReaction>
</comment>
<evidence type="ECO:0000313" key="8">
    <source>
        <dbReference type="EMBL" id="TDN93873.1"/>
    </source>
</evidence>
<comment type="cofactor">
    <cofactor evidence="6">
        <name>FMN</name>
        <dbReference type="ChEBI" id="CHEBI:58210"/>
    </cofactor>
    <text evidence="6">Binds 1 FMN per subunit.</text>
</comment>
<evidence type="ECO:0000313" key="9">
    <source>
        <dbReference type="Proteomes" id="UP000294737"/>
    </source>
</evidence>
<dbReference type="GO" id="GO:0016655">
    <property type="term" value="F:oxidoreductase activity, acting on NAD(P)H, quinone or similar compound as acceptor"/>
    <property type="evidence" value="ECO:0007669"/>
    <property type="project" value="InterPro"/>
</dbReference>
<evidence type="ECO:0000256" key="4">
    <source>
        <dbReference type="ARBA" id="ARBA00023027"/>
    </source>
</evidence>
<reference evidence="8 9" key="1">
    <citation type="submission" date="2019-03" db="EMBL/GenBank/DDBJ databases">
        <title>Genomic Encyclopedia of Type Strains, Phase IV (KMG-IV): sequencing the most valuable type-strain genomes for metagenomic binning, comparative biology and taxonomic classification.</title>
        <authorList>
            <person name="Goeker M."/>
        </authorList>
    </citation>
    <scope>NUCLEOTIDE SEQUENCE [LARGE SCALE GENOMIC DNA]</scope>
    <source>
        <strain evidence="8 9">DSM 18555</strain>
    </source>
</reference>
<comment type="similarity">
    <text evidence="6">Belongs to the azoreductase type 1 family.</text>
</comment>
<evidence type="ECO:0000256" key="2">
    <source>
        <dbReference type="ARBA" id="ARBA00022643"/>
    </source>
</evidence>
<dbReference type="EC" id="1.7.1.17" evidence="6"/>
<comment type="function">
    <text evidence="6">Also exhibits azoreductase activity. Catalyzes the reductive cleavage of the azo bond in aromatic azo compounds to the corresponding amines.</text>
</comment>
<sequence>MTRILLLNSGPHSDASHGYRLAREAIAASGLSNVQITERDLVQSPIPPIGRDYALAVTSHTPHDAEEFDWSERLIVELEQNDMLFIVTPMHNFTVPAALKLWIDHVIRINRSFNSTPQGKVGLMKDRPTFVLVSSGGFHVGERAKQADFLTPYLKYALASIGINDVHFFPLQGLVFGPEAVTQAVDEARQKLSEKLL</sequence>
<dbReference type="RefSeq" id="WP_112990560.1">
    <property type="nucleotide sequence ID" value="NZ_PTLZ01000001.1"/>
</dbReference>
<evidence type="ECO:0000256" key="6">
    <source>
        <dbReference type="HAMAP-Rule" id="MF_01216"/>
    </source>
</evidence>
<comment type="subunit">
    <text evidence="6">Homodimer.</text>
</comment>
<dbReference type="AlphaFoldDB" id="A0A4R6GG90"/>
<dbReference type="GO" id="GO:0009055">
    <property type="term" value="F:electron transfer activity"/>
    <property type="evidence" value="ECO:0007669"/>
    <property type="project" value="UniProtKB-UniRule"/>
</dbReference>
<dbReference type="InterPro" id="IPR029039">
    <property type="entry name" value="Flavoprotein-like_sf"/>
</dbReference>
<dbReference type="PANTHER" id="PTHR43741">
    <property type="entry name" value="FMN-DEPENDENT NADH-AZOREDUCTASE 1"/>
    <property type="match status" value="1"/>
</dbReference>
<keyword evidence="2 6" id="KW-0288">FMN</keyword>
<dbReference type="Proteomes" id="UP000294737">
    <property type="component" value="Unassembled WGS sequence"/>
</dbReference>
<feature type="domain" description="Flavodoxin-like fold" evidence="7">
    <location>
        <begin position="3"/>
        <end position="196"/>
    </location>
</feature>
<dbReference type="GO" id="GO:0010181">
    <property type="term" value="F:FMN binding"/>
    <property type="evidence" value="ECO:0007669"/>
    <property type="project" value="UniProtKB-UniRule"/>
</dbReference>
<evidence type="ECO:0000256" key="3">
    <source>
        <dbReference type="ARBA" id="ARBA00023002"/>
    </source>
</evidence>
<comment type="function">
    <text evidence="6">Quinone reductase that provides resistance to thiol-specific stress caused by electrophilic quinones.</text>
</comment>
<dbReference type="InterPro" id="IPR050104">
    <property type="entry name" value="FMN-dep_NADH:Q_OxRdtase_AzoR1"/>
</dbReference>
<dbReference type="Gene3D" id="3.40.50.360">
    <property type="match status" value="1"/>
</dbReference>
<accession>A0A4R6GG90</accession>
<evidence type="ECO:0000259" key="7">
    <source>
        <dbReference type="Pfam" id="PF02525"/>
    </source>
</evidence>
<evidence type="ECO:0000256" key="5">
    <source>
        <dbReference type="ARBA" id="ARBA00048542"/>
    </source>
</evidence>
<proteinExistence type="inferred from homology"/>
<comment type="catalytic activity">
    <reaction evidence="6">
        <text>2 a quinone + NADH + H(+) = 2 a 1,4-benzosemiquinone + NAD(+)</text>
        <dbReference type="Rhea" id="RHEA:65952"/>
        <dbReference type="ChEBI" id="CHEBI:15378"/>
        <dbReference type="ChEBI" id="CHEBI:57540"/>
        <dbReference type="ChEBI" id="CHEBI:57945"/>
        <dbReference type="ChEBI" id="CHEBI:132124"/>
        <dbReference type="ChEBI" id="CHEBI:134225"/>
    </reaction>
</comment>
<evidence type="ECO:0000256" key="1">
    <source>
        <dbReference type="ARBA" id="ARBA00022630"/>
    </source>
</evidence>
<dbReference type="InterPro" id="IPR003680">
    <property type="entry name" value="Flavodoxin_fold"/>
</dbReference>
<dbReference type="SUPFAM" id="SSF52218">
    <property type="entry name" value="Flavoproteins"/>
    <property type="match status" value="1"/>
</dbReference>
<keyword evidence="3 6" id="KW-0560">Oxidoreductase</keyword>
<protein>
    <recommendedName>
        <fullName evidence="6">FMN dependent NADH:quinone oxidoreductase</fullName>
        <ecNumber evidence="6">1.6.5.-</ecNumber>
    </recommendedName>
    <alternativeName>
        <fullName evidence="6">Azo-dye reductase</fullName>
    </alternativeName>
    <alternativeName>
        <fullName evidence="6">FMN-dependent NADH-azo compound oxidoreductase</fullName>
    </alternativeName>
    <alternativeName>
        <fullName evidence="6">FMN-dependent NADH-azoreductase</fullName>
        <ecNumber evidence="6">1.7.1.17</ecNumber>
    </alternativeName>
</protein>
<comment type="caution">
    <text evidence="8">The sequence shown here is derived from an EMBL/GenBank/DDBJ whole genome shotgun (WGS) entry which is preliminary data.</text>
</comment>
<dbReference type="EC" id="1.6.5.-" evidence="6"/>
<gene>
    <name evidence="6" type="primary">azoR</name>
    <name evidence="8" type="ORF">EV677_0408</name>
</gene>
<dbReference type="EMBL" id="SNWF01000004">
    <property type="protein sequence ID" value="TDN93873.1"/>
    <property type="molecule type" value="Genomic_DNA"/>
</dbReference>
<keyword evidence="9" id="KW-1185">Reference proteome</keyword>
<feature type="binding site" evidence="6">
    <location>
        <begin position="134"/>
        <end position="137"/>
    </location>
    <ligand>
        <name>FMN</name>
        <dbReference type="ChEBI" id="CHEBI:58210"/>
    </ligand>
</feature>
<dbReference type="PANTHER" id="PTHR43741:SF4">
    <property type="entry name" value="FMN-DEPENDENT NADH:QUINONE OXIDOREDUCTASE"/>
    <property type="match status" value="1"/>
</dbReference>
<comment type="caution">
    <text evidence="6">Lacks conserved residue(s) required for the propagation of feature annotation.</text>
</comment>
<name>A0A4R6GG90_9BURK</name>
<dbReference type="GO" id="GO:0016652">
    <property type="term" value="F:oxidoreductase activity, acting on NAD(P)H as acceptor"/>
    <property type="evidence" value="ECO:0007669"/>
    <property type="project" value="UniProtKB-UniRule"/>
</dbReference>
<dbReference type="OrthoDB" id="9787136at2"/>
<keyword evidence="4 6" id="KW-0520">NAD</keyword>
<dbReference type="Pfam" id="PF02525">
    <property type="entry name" value="Flavodoxin_2"/>
    <property type="match status" value="1"/>
</dbReference>
<organism evidence="8 9">
    <name type="scientific">Herminiimonas fonticola</name>
    <dbReference type="NCBI Taxonomy" id="303380"/>
    <lineage>
        <taxon>Bacteria</taxon>
        <taxon>Pseudomonadati</taxon>
        <taxon>Pseudomonadota</taxon>
        <taxon>Betaproteobacteria</taxon>
        <taxon>Burkholderiales</taxon>
        <taxon>Oxalobacteraceae</taxon>
        <taxon>Herminiimonas</taxon>
    </lineage>
</organism>
<keyword evidence="1 6" id="KW-0285">Flavoprotein</keyword>
<dbReference type="InterPro" id="IPR023048">
    <property type="entry name" value="NADH:quinone_OxRdtase_FMN_depd"/>
</dbReference>
<dbReference type="HAMAP" id="MF_01216">
    <property type="entry name" value="Azoreductase_type1"/>
    <property type="match status" value="1"/>
</dbReference>